<keyword evidence="2" id="KW-1185">Reference proteome</keyword>
<organism evidence="1 2">
    <name type="scientific">Artomyces pyxidatus</name>
    <dbReference type="NCBI Taxonomy" id="48021"/>
    <lineage>
        <taxon>Eukaryota</taxon>
        <taxon>Fungi</taxon>
        <taxon>Dikarya</taxon>
        <taxon>Basidiomycota</taxon>
        <taxon>Agaricomycotina</taxon>
        <taxon>Agaricomycetes</taxon>
        <taxon>Russulales</taxon>
        <taxon>Auriscalpiaceae</taxon>
        <taxon>Artomyces</taxon>
    </lineage>
</organism>
<accession>A0ACB8SU78</accession>
<name>A0ACB8SU78_9AGAM</name>
<protein>
    <submittedName>
        <fullName evidence="1">Uncharacterized protein</fullName>
    </submittedName>
</protein>
<proteinExistence type="predicted"/>
<gene>
    <name evidence="1" type="ORF">BV25DRAFT_996476</name>
</gene>
<evidence type="ECO:0000313" key="1">
    <source>
        <dbReference type="EMBL" id="KAI0059924.1"/>
    </source>
</evidence>
<sequence length="149" mass="16315">MPVRQRVSYDLCARLRLPRVSSGPCRPPHPFIAPSDSSLPSDYKLTLRCNQAFHLKCRWSPETVLLRTRRGASPPASLAHELGACRAGTIYLPGLAPASIIDWSYVQLPAERAHLHHLQTGITPGLAVSYRPSASMPARGPWMLGAPLC</sequence>
<reference evidence="1" key="1">
    <citation type="submission" date="2021-03" db="EMBL/GenBank/DDBJ databases">
        <authorList>
            <consortium name="DOE Joint Genome Institute"/>
            <person name="Ahrendt S."/>
            <person name="Looney B.P."/>
            <person name="Miyauchi S."/>
            <person name="Morin E."/>
            <person name="Drula E."/>
            <person name="Courty P.E."/>
            <person name="Chicoki N."/>
            <person name="Fauchery L."/>
            <person name="Kohler A."/>
            <person name="Kuo A."/>
            <person name="Labutti K."/>
            <person name="Pangilinan J."/>
            <person name="Lipzen A."/>
            <person name="Riley R."/>
            <person name="Andreopoulos W."/>
            <person name="He G."/>
            <person name="Johnson J."/>
            <person name="Barry K.W."/>
            <person name="Grigoriev I.V."/>
            <person name="Nagy L."/>
            <person name="Hibbett D."/>
            <person name="Henrissat B."/>
            <person name="Matheny P.B."/>
            <person name="Labbe J."/>
            <person name="Martin F."/>
        </authorList>
    </citation>
    <scope>NUCLEOTIDE SEQUENCE</scope>
    <source>
        <strain evidence="1">HHB10654</strain>
    </source>
</reference>
<evidence type="ECO:0000313" key="2">
    <source>
        <dbReference type="Proteomes" id="UP000814140"/>
    </source>
</evidence>
<reference evidence="1" key="2">
    <citation type="journal article" date="2022" name="New Phytol.">
        <title>Evolutionary transition to the ectomycorrhizal habit in the genomes of a hyperdiverse lineage of mushroom-forming fungi.</title>
        <authorList>
            <person name="Looney B."/>
            <person name="Miyauchi S."/>
            <person name="Morin E."/>
            <person name="Drula E."/>
            <person name="Courty P.E."/>
            <person name="Kohler A."/>
            <person name="Kuo A."/>
            <person name="LaButti K."/>
            <person name="Pangilinan J."/>
            <person name="Lipzen A."/>
            <person name="Riley R."/>
            <person name="Andreopoulos W."/>
            <person name="He G."/>
            <person name="Johnson J."/>
            <person name="Nolan M."/>
            <person name="Tritt A."/>
            <person name="Barry K.W."/>
            <person name="Grigoriev I.V."/>
            <person name="Nagy L.G."/>
            <person name="Hibbett D."/>
            <person name="Henrissat B."/>
            <person name="Matheny P.B."/>
            <person name="Labbe J."/>
            <person name="Martin F.M."/>
        </authorList>
    </citation>
    <scope>NUCLEOTIDE SEQUENCE</scope>
    <source>
        <strain evidence="1">HHB10654</strain>
    </source>
</reference>
<dbReference type="EMBL" id="MU277222">
    <property type="protein sequence ID" value="KAI0059924.1"/>
    <property type="molecule type" value="Genomic_DNA"/>
</dbReference>
<dbReference type="Proteomes" id="UP000814140">
    <property type="component" value="Unassembled WGS sequence"/>
</dbReference>
<comment type="caution">
    <text evidence="1">The sequence shown here is derived from an EMBL/GenBank/DDBJ whole genome shotgun (WGS) entry which is preliminary data.</text>
</comment>